<comment type="similarity">
    <text evidence="2">Belongs to the bacterial solute-binding protein 1 family.</text>
</comment>
<accession>A0ABS5R8K8</accession>
<comment type="caution">
    <text evidence="5">The sequence shown here is derived from an EMBL/GenBank/DDBJ whole genome shotgun (WGS) entry which is preliminary data.</text>
</comment>
<dbReference type="Pfam" id="PF01547">
    <property type="entry name" value="SBP_bac_1"/>
    <property type="match status" value="1"/>
</dbReference>
<dbReference type="RefSeq" id="WP_213755840.1">
    <property type="nucleotide sequence ID" value="NZ_JAHCQH010000017.1"/>
</dbReference>
<dbReference type="EMBL" id="JAHCQH010000017">
    <property type="protein sequence ID" value="MBS9478005.1"/>
    <property type="molecule type" value="Genomic_DNA"/>
</dbReference>
<reference evidence="5" key="1">
    <citation type="submission" date="2021-05" db="EMBL/GenBank/DDBJ databases">
        <authorList>
            <person name="Sun Q."/>
            <person name="Inoue M."/>
        </authorList>
    </citation>
    <scope>NUCLEOTIDE SEQUENCE</scope>
    <source>
        <strain evidence="5">VKM B-3255</strain>
    </source>
</reference>
<dbReference type="InterPro" id="IPR006059">
    <property type="entry name" value="SBP"/>
</dbReference>
<sequence>MKRLHRCFAAALAASTVLLAPLAPARAQDSFYAEAAKPYKGTTIRVLDEITPLQETLSKIIPEFEKETGIKVEWELLNHFEVINKGQADMLSGRGYYDAIMLHGFQLGPMISAGAIMPLNDLVANPKLSNPNLGTSDFIQNPFKTAAFVGDKQYSFINWNYNQIYWTRADLLGNADEKAAFKAKYGYDLAPAETMEQMRDIAQFFTRKKGEKLAGKPLESDFYGIVLEGIKGGSTFPTLWNNFVKNYGGNLIDAEGRPTFDTPETVAALKMWRELWTYAPPGIAEYSLVDVPTVMGNGIAAQSIAWSDFVLGVDKKGVSPYAGQFVYGPIPIKAGSKERFAEAEPSVTVISAASKNPEPTFIFLQWLADRKQQDKLIALGEGGVPIRESSWALPAITGAANKTLYTAMKSTLDVAEAKPKMPKFYEIYDVMSGIAQEVGLGKLSPEEGAKKGQAELLKLCTKCLL</sequence>
<evidence type="ECO:0000256" key="1">
    <source>
        <dbReference type="ARBA" id="ARBA00004418"/>
    </source>
</evidence>
<keyword evidence="3" id="KW-0574">Periplasm</keyword>
<evidence type="ECO:0000313" key="6">
    <source>
        <dbReference type="Proteomes" id="UP001166585"/>
    </source>
</evidence>
<evidence type="ECO:0000256" key="2">
    <source>
        <dbReference type="ARBA" id="ARBA00008520"/>
    </source>
</evidence>
<dbReference type="Proteomes" id="UP001166585">
    <property type="component" value="Unassembled WGS sequence"/>
</dbReference>
<dbReference type="Gene3D" id="3.40.190.10">
    <property type="entry name" value="Periplasmic binding protein-like II"/>
    <property type="match status" value="2"/>
</dbReference>
<proteinExistence type="inferred from homology"/>
<organism evidence="5 6">
    <name type="scientific">Ancylobacter radicis</name>
    <dbReference type="NCBI Taxonomy" id="2836179"/>
    <lineage>
        <taxon>Bacteria</taxon>
        <taxon>Pseudomonadati</taxon>
        <taxon>Pseudomonadota</taxon>
        <taxon>Alphaproteobacteria</taxon>
        <taxon>Hyphomicrobiales</taxon>
        <taxon>Xanthobacteraceae</taxon>
        <taxon>Ancylobacter</taxon>
    </lineage>
</organism>
<name>A0ABS5R8K8_9HYPH</name>
<comment type="subcellular location">
    <subcellularLocation>
        <location evidence="1">Periplasm</location>
    </subcellularLocation>
</comment>
<evidence type="ECO:0000256" key="4">
    <source>
        <dbReference type="SAM" id="SignalP"/>
    </source>
</evidence>
<dbReference type="InterPro" id="IPR050490">
    <property type="entry name" value="Bact_solute-bd_prot1"/>
</dbReference>
<keyword evidence="4" id="KW-0732">Signal</keyword>
<gene>
    <name evidence="5" type="ORF">KIP89_12895</name>
</gene>
<protein>
    <submittedName>
        <fullName evidence="5">Extracellular solute-binding protein</fullName>
    </submittedName>
</protein>
<dbReference type="PANTHER" id="PTHR43649">
    <property type="entry name" value="ARABINOSE-BINDING PROTEIN-RELATED"/>
    <property type="match status" value="1"/>
</dbReference>
<evidence type="ECO:0000256" key="3">
    <source>
        <dbReference type="ARBA" id="ARBA00022764"/>
    </source>
</evidence>
<feature type="signal peptide" evidence="4">
    <location>
        <begin position="1"/>
        <end position="27"/>
    </location>
</feature>
<dbReference type="SUPFAM" id="SSF53850">
    <property type="entry name" value="Periplasmic binding protein-like II"/>
    <property type="match status" value="1"/>
</dbReference>
<evidence type="ECO:0000313" key="5">
    <source>
        <dbReference type="EMBL" id="MBS9478005.1"/>
    </source>
</evidence>
<dbReference type="PANTHER" id="PTHR43649:SF12">
    <property type="entry name" value="DIACETYLCHITOBIOSE BINDING PROTEIN DASA"/>
    <property type="match status" value="1"/>
</dbReference>
<keyword evidence="6" id="KW-1185">Reference proteome</keyword>
<feature type="chain" id="PRO_5046660528" evidence="4">
    <location>
        <begin position="28"/>
        <end position="465"/>
    </location>
</feature>